<sequence length="130" mass="13581">MRDTPWWLAIALSGGLAVALGAFAAHGLQGQLPARLLAAFETGVRYQMWHTLAMLGVLAWRAGQPLRGQRLTLGLWALGILLFSGSLYALALSGIGRLGMITPLGGVAFIAGWIALAVSAVRAQSASGRT</sequence>
<dbReference type="Pfam" id="PF04241">
    <property type="entry name" value="DUF423"/>
    <property type="match status" value="1"/>
</dbReference>
<evidence type="ECO:0000256" key="1">
    <source>
        <dbReference type="ARBA" id="ARBA00004141"/>
    </source>
</evidence>
<keyword evidence="3 6" id="KW-0812">Transmembrane</keyword>
<feature type="transmembrane region" description="Helical" evidence="6">
    <location>
        <begin position="75"/>
        <end position="95"/>
    </location>
</feature>
<comment type="subcellular location">
    <subcellularLocation>
        <location evidence="1">Membrane</location>
        <topology evidence="1">Multi-pass membrane protein</topology>
    </subcellularLocation>
</comment>
<dbReference type="PANTHER" id="PTHR43461:SF1">
    <property type="entry name" value="TRANSMEMBRANE PROTEIN 256"/>
    <property type="match status" value="1"/>
</dbReference>
<dbReference type="InterPro" id="IPR006696">
    <property type="entry name" value="DUF423"/>
</dbReference>
<evidence type="ECO:0000313" key="8">
    <source>
        <dbReference type="Proteomes" id="UP000199107"/>
    </source>
</evidence>
<evidence type="ECO:0000256" key="5">
    <source>
        <dbReference type="ARBA" id="ARBA00023136"/>
    </source>
</evidence>
<dbReference type="AlphaFoldDB" id="A0A1G9T763"/>
<dbReference type="OrthoDB" id="9802121at2"/>
<evidence type="ECO:0000256" key="2">
    <source>
        <dbReference type="ARBA" id="ARBA00009694"/>
    </source>
</evidence>
<evidence type="ECO:0000256" key="4">
    <source>
        <dbReference type="ARBA" id="ARBA00022989"/>
    </source>
</evidence>
<accession>A0A1G9T763</accession>
<proteinExistence type="inferred from homology"/>
<dbReference type="STRING" id="48727.SAMN05192555_11330"/>
<dbReference type="GO" id="GO:0005886">
    <property type="term" value="C:plasma membrane"/>
    <property type="evidence" value="ECO:0007669"/>
    <property type="project" value="TreeGrafter"/>
</dbReference>
<protein>
    <submittedName>
        <fullName evidence="7">Uncharacterized membrane protein YgdD, TMEM256/DUF423 family</fullName>
    </submittedName>
</protein>
<evidence type="ECO:0000256" key="3">
    <source>
        <dbReference type="ARBA" id="ARBA00022692"/>
    </source>
</evidence>
<evidence type="ECO:0000313" key="7">
    <source>
        <dbReference type="EMBL" id="SDM43477.1"/>
    </source>
</evidence>
<comment type="similarity">
    <text evidence="2">Belongs to the UPF0382 family.</text>
</comment>
<name>A0A1G9T763_9GAMM</name>
<feature type="transmembrane region" description="Helical" evidence="6">
    <location>
        <begin position="101"/>
        <end position="121"/>
    </location>
</feature>
<keyword evidence="5 6" id="KW-0472">Membrane</keyword>
<keyword evidence="4 6" id="KW-1133">Transmembrane helix</keyword>
<dbReference type="RefSeq" id="WP_089659505.1">
    <property type="nucleotide sequence ID" value="NZ_FNGH01000013.1"/>
</dbReference>
<dbReference type="Proteomes" id="UP000199107">
    <property type="component" value="Unassembled WGS sequence"/>
</dbReference>
<dbReference type="EMBL" id="FNGH01000013">
    <property type="protein sequence ID" value="SDM43477.1"/>
    <property type="molecule type" value="Genomic_DNA"/>
</dbReference>
<gene>
    <name evidence="7" type="ORF">SAMN05192555_11330</name>
</gene>
<keyword evidence="8" id="KW-1185">Reference proteome</keyword>
<reference evidence="8" key="1">
    <citation type="submission" date="2016-10" db="EMBL/GenBank/DDBJ databases">
        <authorList>
            <person name="Varghese N."/>
            <person name="Submissions S."/>
        </authorList>
    </citation>
    <scope>NUCLEOTIDE SEQUENCE [LARGE SCALE GENOMIC DNA]</scope>
    <source>
        <strain evidence="8">AAP</strain>
    </source>
</reference>
<evidence type="ECO:0000256" key="6">
    <source>
        <dbReference type="SAM" id="Phobius"/>
    </source>
</evidence>
<organism evidence="7 8">
    <name type="scientific">Franzmannia pantelleriensis</name>
    <dbReference type="NCBI Taxonomy" id="48727"/>
    <lineage>
        <taxon>Bacteria</taxon>
        <taxon>Pseudomonadati</taxon>
        <taxon>Pseudomonadota</taxon>
        <taxon>Gammaproteobacteria</taxon>
        <taxon>Oceanospirillales</taxon>
        <taxon>Halomonadaceae</taxon>
        <taxon>Franzmannia</taxon>
    </lineage>
</organism>
<dbReference type="PANTHER" id="PTHR43461">
    <property type="entry name" value="TRANSMEMBRANE PROTEIN 256"/>
    <property type="match status" value="1"/>
</dbReference>
<feature type="transmembrane region" description="Helical" evidence="6">
    <location>
        <begin position="48"/>
        <end position="63"/>
    </location>
</feature>